<feature type="region of interest" description="Disordered" evidence="1">
    <location>
        <begin position="178"/>
        <end position="198"/>
    </location>
</feature>
<dbReference type="EMBL" id="ADBJ01000017">
    <property type="protein sequence ID" value="EFA83014.1"/>
    <property type="molecule type" value="Genomic_DNA"/>
</dbReference>
<dbReference type="OMA" id="WSKKNEC"/>
<feature type="region of interest" description="Disordered" evidence="1">
    <location>
        <begin position="624"/>
        <end position="648"/>
    </location>
</feature>
<feature type="domain" description="TLDc" evidence="2">
    <location>
        <begin position="934"/>
        <end position="1095"/>
    </location>
</feature>
<dbReference type="AlphaFoldDB" id="D3B6P4"/>
<feature type="compositionally biased region" description="Basic and acidic residues" evidence="1">
    <location>
        <begin position="490"/>
        <end position="513"/>
    </location>
</feature>
<evidence type="ECO:0000259" key="2">
    <source>
        <dbReference type="PROSITE" id="PS51886"/>
    </source>
</evidence>
<name>D3B6P4_HETP5</name>
<comment type="caution">
    <text evidence="3">The sequence shown here is derived from an EMBL/GenBank/DDBJ whole genome shotgun (WGS) entry which is preliminary data.</text>
</comment>
<gene>
    <name evidence="3" type="ORF">PPL_03796</name>
</gene>
<dbReference type="SMART" id="SM00584">
    <property type="entry name" value="TLDc"/>
    <property type="match status" value="1"/>
</dbReference>
<feature type="compositionally biased region" description="Low complexity" evidence="1">
    <location>
        <begin position="178"/>
        <end position="190"/>
    </location>
</feature>
<feature type="region of interest" description="Disordered" evidence="1">
    <location>
        <begin position="481"/>
        <end position="527"/>
    </location>
</feature>
<dbReference type="RefSeq" id="XP_020435131.1">
    <property type="nucleotide sequence ID" value="XM_020574717.1"/>
</dbReference>
<feature type="region of interest" description="Disordered" evidence="1">
    <location>
        <begin position="280"/>
        <end position="301"/>
    </location>
</feature>
<dbReference type="InterPro" id="IPR006571">
    <property type="entry name" value="TLDc_dom"/>
</dbReference>
<evidence type="ECO:0000313" key="3">
    <source>
        <dbReference type="EMBL" id="EFA83014.1"/>
    </source>
</evidence>
<keyword evidence="4" id="KW-1185">Reference proteome</keyword>
<feature type="region of interest" description="Disordered" evidence="1">
    <location>
        <begin position="29"/>
        <end position="108"/>
    </location>
</feature>
<feature type="compositionally biased region" description="Acidic residues" evidence="1">
    <location>
        <begin position="514"/>
        <end position="527"/>
    </location>
</feature>
<evidence type="ECO:0000256" key="1">
    <source>
        <dbReference type="SAM" id="MobiDB-lite"/>
    </source>
</evidence>
<accession>D3B6P4</accession>
<dbReference type="GeneID" id="31359283"/>
<dbReference type="PROSITE" id="PS51886">
    <property type="entry name" value="TLDC"/>
    <property type="match status" value="1"/>
</dbReference>
<dbReference type="FunCoup" id="D3B6P4">
    <property type="interactions" value="805"/>
</dbReference>
<feature type="compositionally biased region" description="Low complexity" evidence="1">
    <location>
        <begin position="764"/>
        <end position="785"/>
    </location>
</feature>
<proteinExistence type="predicted"/>
<feature type="compositionally biased region" description="Low complexity" evidence="1">
    <location>
        <begin position="37"/>
        <end position="87"/>
    </location>
</feature>
<reference evidence="3 4" key="1">
    <citation type="journal article" date="2011" name="Genome Res.">
        <title>Phylogeny-wide analysis of social amoeba genomes highlights ancient origins for complex intercellular communication.</title>
        <authorList>
            <person name="Heidel A.J."/>
            <person name="Lawal H.M."/>
            <person name="Felder M."/>
            <person name="Schilde C."/>
            <person name="Helps N.R."/>
            <person name="Tunggal B."/>
            <person name="Rivero F."/>
            <person name="John U."/>
            <person name="Schleicher M."/>
            <person name="Eichinger L."/>
            <person name="Platzer M."/>
            <person name="Noegel A.A."/>
            <person name="Schaap P."/>
            <person name="Gloeckner G."/>
        </authorList>
    </citation>
    <scope>NUCLEOTIDE SEQUENCE [LARGE SCALE GENOMIC DNA]</scope>
    <source>
        <strain evidence="4">ATCC 26659 / Pp 5 / PN500</strain>
    </source>
</reference>
<dbReference type="CDD" id="cd00118">
    <property type="entry name" value="LysM"/>
    <property type="match status" value="1"/>
</dbReference>
<feature type="region of interest" description="Disordered" evidence="1">
    <location>
        <begin position="742"/>
        <end position="801"/>
    </location>
</feature>
<dbReference type="Pfam" id="PF07534">
    <property type="entry name" value="TLD"/>
    <property type="match status" value="1"/>
</dbReference>
<dbReference type="PANTHER" id="PTHR23354:SF116">
    <property type="entry name" value="TLDC DOMAIN-CONTAINING PROTEIN"/>
    <property type="match status" value="1"/>
</dbReference>
<dbReference type="Proteomes" id="UP000001396">
    <property type="component" value="Unassembled WGS sequence"/>
</dbReference>
<dbReference type="InterPro" id="IPR018392">
    <property type="entry name" value="LysM"/>
</dbReference>
<dbReference type="InParanoid" id="D3B6P4"/>
<dbReference type="Pfam" id="PF01476">
    <property type="entry name" value="LysM"/>
    <property type="match status" value="1"/>
</dbReference>
<sequence>MNFFQQLKKKISSDDNEVFNSTVSGFMGILPPPPGLSPIKPITTTDNSSSSSNNNKSTKSNKINTKSNLKQSTNNASSLASSTSSSKLSKRHHHHHHHNHNNRKAVPHCKLVPAQISDSLLSIATKFNMTEEDLMILNRLTSRYLYNGQIIMTCLNFNINTIIRPIVYSNYKAPPPLSLSSSSSNSSSKSGLDIELSTSSSSIGKSSNSIFLQMHQQLQPPSLNSSTSSTSTLSPISTNESDEYLQHQLLLQQQREQYKQLFESIKISFDILTTPTTTSTSTLSQQQQQQQNVNNQQQTPPTTTIDIITSYKLFLPALREKNDWYPCRLYENETKQDTAGNTSGNYSVDLSMSFNTTPMPLMKDSLLSFKNVIYFLEMDRMQIQLHGVIEVNKEFLTFAPISSNYSFNRIDIEISDILGWKFDSYHKDHLSLNIDVGAKTGSADQKNMITVFKIWIKYDDEEDEEDDSSDDESNNDIIKYFNGLTSNSKSDSRKESSMADRSRSEHDNNHHTDDEDEQDDDDDEDEEDFEEKIFIIDRTEIDIENYETILTGILGAPINSFYQQKTKTTNQTNDKSPDVNKSPTSTAKDIEHPLLAKTSYLLDKTLASTSPDKSNPSTALQLNANNQQQQQQQQQQTQTHPLHHLPGNYSTRLLSLRDIKPRETEIFKKEIHCIFNTRKVKGMLTLLPHWVIFQGDPKDEYVKKEGSVRFQLNYTMNQVLSCTMDSKSTTTIAASQQLKDSSGDLQFGMDSDSSSHQISDNEESTTTTTINNNNNNNNTTTTSSSSPPPSPNLFNSNNISNSITTTANNNTNNSNTNVNNISNVFITIQITPTIEKTIEFQCENEIAVSICNQLNIWMADVKINNTDELSGVGSSATMILDNILPLPPLIKPNSPSTFAKTLFRWNRTEYESDEETESDEYDELFIPKLFGVSTFITPDETLQVIPDLPVLYRLSDWVLLYKTERDGISMKTMYAKTYSQGACIILLKDFNNNVFGGFISESIKVSKSFYGSGECFLMKFKPTYKSYKWTRENRCFVLTEDNYISMGAGFNGKYGLWLDSEFNEGTSSRSETFDNDPLANEEDFKCVGMEIWGFV</sequence>
<protein>
    <recommendedName>
        <fullName evidence="2">TLDc domain-containing protein</fullName>
    </recommendedName>
</protein>
<feature type="region of interest" description="Disordered" evidence="1">
    <location>
        <begin position="566"/>
        <end position="591"/>
    </location>
</feature>
<organism evidence="3 4">
    <name type="scientific">Heterostelium pallidum (strain ATCC 26659 / Pp 5 / PN500)</name>
    <name type="common">Cellular slime mold</name>
    <name type="synonym">Polysphondylium pallidum</name>
    <dbReference type="NCBI Taxonomy" id="670386"/>
    <lineage>
        <taxon>Eukaryota</taxon>
        <taxon>Amoebozoa</taxon>
        <taxon>Evosea</taxon>
        <taxon>Eumycetozoa</taxon>
        <taxon>Dictyostelia</taxon>
        <taxon>Acytosteliales</taxon>
        <taxon>Acytosteliaceae</taxon>
        <taxon>Heterostelium</taxon>
    </lineage>
</organism>
<evidence type="ECO:0000313" key="4">
    <source>
        <dbReference type="Proteomes" id="UP000001396"/>
    </source>
</evidence>
<feature type="compositionally biased region" description="Low complexity" evidence="1">
    <location>
        <begin position="624"/>
        <end position="639"/>
    </location>
</feature>
<dbReference type="PANTHER" id="PTHR23354">
    <property type="entry name" value="NUCLEOLAR PROTEIN 7/ESTROGEN RECEPTOR COACTIVATOR-RELATED"/>
    <property type="match status" value="1"/>
</dbReference>
<feature type="compositionally biased region" description="Basic residues" evidence="1">
    <location>
        <begin position="88"/>
        <end position="107"/>
    </location>
</feature>
<feature type="compositionally biased region" description="Low complexity" evidence="1">
    <location>
        <begin position="792"/>
        <end position="801"/>
    </location>
</feature>